<accession>A0A9X1HA53</accession>
<dbReference type="Pfam" id="PF18144">
    <property type="entry name" value="SMODS"/>
    <property type="match status" value="1"/>
</dbReference>
<keyword evidence="1" id="KW-0051">Antiviral defense</keyword>
<reference evidence="2 3" key="1">
    <citation type="journal article" date="2023" name="Antonie Van Leeuwenhoek">
        <title>Flavobacterium potami sp. nov., a multi-metal resistance genes harbouring bacterium isolated from shallow river silt.</title>
        <authorList>
            <person name="Li S."/>
            <person name="Mao S."/>
            <person name="Mu W."/>
            <person name="Guo B."/>
            <person name="Li C."/>
            <person name="Zhu Q."/>
            <person name="Hou X."/>
            <person name="Zhao Y."/>
            <person name="Wei S."/>
            <person name="Liu H."/>
            <person name="Liu A."/>
        </authorList>
    </citation>
    <scope>NUCLEOTIDE SEQUENCE [LARGE SCALE GENOMIC DNA]</scope>
    <source>
        <strain evidence="2 3">17A</strain>
    </source>
</reference>
<evidence type="ECO:0000256" key="1">
    <source>
        <dbReference type="ARBA" id="ARBA00023118"/>
    </source>
</evidence>
<dbReference type="CDD" id="cd05400">
    <property type="entry name" value="NT_2-5OAS_ClassI-CCAase"/>
    <property type="match status" value="1"/>
</dbReference>
<gene>
    <name evidence="2" type="ORF">K6T82_08125</name>
</gene>
<evidence type="ECO:0000313" key="3">
    <source>
        <dbReference type="Proteomes" id="UP001139366"/>
    </source>
</evidence>
<dbReference type="Proteomes" id="UP001139366">
    <property type="component" value="Unassembled WGS sequence"/>
</dbReference>
<protein>
    <submittedName>
        <fullName evidence="2">Nucleotidyltransferase</fullName>
    </submittedName>
</protein>
<dbReference type="GO" id="GO:0051607">
    <property type="term" value="P:defense response to virus"/>
    <property type="evidence" value="ECO:0007669"/>
    <property type="project" value="UniProtKB-KW"/>
</dbReference>
<dbReference type="InterPro" id="IPR006116">
    <property type="entry name" value="NT_2-5OAS_ClassI-CCAase"/>
</dbReference>
<evidence type="ECO:0000313" key="2">
    <source>
        <dbReference type="EMBL" id="MBZ4034729.1"/>
    </source>
</evidence>
<dbReference type="EMBL" id="JAINUY010000002">
    <property type="protein sequence ID" value="MBZ4034729.1"/>
    <property type="molecule type" value="Genomic_DNA"/>
</dbReference>
<dbReference type="AlphaFoldDB" id="A0A9X1HA53"/>
<name>A0A9X1HA53_9FLAO</name>
<comment type="caution">
    <text evidence="2">The sequence shown here is derived from an EMBL/GenBank/DDBJ whole genome shotgun (WGS) entry which is preliminary data.</text>
</comment>
<keyword evidence="3" id="KW-1185">Reference proteome</keyword>
<sequence length="375" mass="43648">MIFTTNKTAQLDDLLDKMAESLQLDDTRYDRMKSSYEALKNWIESDELFFKPYNYDLYPHGSVRILTTVKPYGKDEFDLDVALHLAHGTPHTPEKIYTELKRRLNEHERYKQQVELKNRCIRLNYAGDYHMDILPGIQEYNWDDNTLKIPDRDLGHWVSTNPRGYADWFKSKANLASSSILEKALRAENLPTDNFKYKKPLQRAVQLIKRYRDIYFSENNDYKTSSIILTTIAGIYYNGEESIFETVENIVKAIELHTSSLESRMKVVNPVNNKEDFTDKWESEPEYYDAFKSFAKHLRDEWQKLKLDNGVLVEGSILTKLFGSEVFSAAQIRQGNQIENYRKSDKLSVGASLGTLSNKLSEHTTNIKPNTFFGN</sequence>
<dbReference type="RefSeq" id="WP_223705438.1">
    <property type="nucleotide sequence ID" value="NZ_JAINUY010000002.1"/>
</dbReference>
<dbReference type="GO" id="GO:0016779">
    <property type="term" value="F:nucleotidyltransferase activity"/>
    <property type="evidence" value="ECO:0007669"/>
    <property type="project" value="InterPro"/>
</dbReference>
<proteinExistence type="predicted"/>
<organism evidence="2 3">
    <name type="scientific">Flavobacterium potami</name>
    <dbReference type="NCBI Taxonomy" id="2872310"/>
    <lineage>
        <taxon>Bacteria</taxon>
        <taxon>Pseudomonadati</taxon>
        <taxon>Bacteroidota</taxon>
        <taxon>Flavobacteriia</taxon>
        <taxon>Flavobacteriales</taxon>
        <taxon>Flavobacteriaceae</taxon>
        <taxon>Flavobacterium</taxon>
    </lineage>
</organism>